<keyword evidence="3" id="KW-1003">Cell membrane</keyword>
<reference evidence="8 9" key="2">
    <citation type="journal article" date="2010" name="Stand. Genomic Sci.">
        <title>Complete genome sequence of Desulfohalobium retbaense type strain (HR(100)).</title>
        <authorList>
            <person name="Spring S."/>
            <person name="Nolan M."/>
            <person name="Lapidus A."/>
            <person name="Glavina Del Rio T."/>
            <person name="Copeland A."/>
            <person name="Tice H."/>
            <person name="Cheng J.F."/>
            <person name="Lucas S."/>
            <person name="Land M."/>
            <person name="Chen F."/>
            <person name="Bruce D."/>
            <person name="Goodwin L."/>
            <person name="Pitluck S."/>
            <person name="Ivanova N."/>
            <person name="Mavromatis K."/>
            <person name="Mikhailova N."/>
            <person name="Pati A."/>
            <person name="Chen A."/>
            <person name="Palaniappan K."/>
            <person name="Hauser L."/>
            <person name="Chang Y.J."/>
            <person name="Jeffries C.D."/>
            <person name="Munk C."/>
            <person name="Kiss H."/>
            <person name="Chain P."/>
            <person name="Han C."/>
            <person name="Brettin T."/>
            <person name="Detter J.C."/>
            <person name="Schuler E."/>
            <person name="Goker M."/>
            <person name="Rohde M."/>
            <person name="Bristow J."/>
            <person name="Eisen J.A."/>
            <person name="Markowitz V."/>
            <person name="Hugenholtz P."/>
            <person name="Kyrpides N.C."/>
            <person name="Klenk H.P."/>
        </authorList>
    </citation>
    <scope>NUCLEOTIDE SEQUENCE [LARGE SCALE GENOMIC DNA]</scope>
    <source>
        <strain evidence="9">ATCC 49802 / DSM 20745 / S 6022</strain>
    </source>
</reference>
<reference evidence="9" key="1">
    <citation type="submission" date="2009-11" db="EMBL/GenBank/DDBJ databases">
        <title>The complete chromosome 2 of Sphaerobacter thermophilus DSM 20745.</title>
        <authorList>
            <person name="Lucas S."/>
            <person name="Copeland A."/>
            <person name="Lapidus A."/>
            <person name="Glavina del Rio T."/>
            <person name="Dalin E."/>
            <person name="Tice H."/>
            <person name="Bruce D."/>
            <person name="Goodwin L."/>
            <person name="Pitluck S."/>
            <person name="Kyrpides N."/>
            <person name="Mavromatis K."/>
            <person name="Ivanova N."/>
            <person name="Mikhailova N."/>
            <person name="LaButti K.M."/>
            <person name="Clum A."/>
            <person name="Sun H.I."/>
            <person name="Brettin T."/>
            <person name="Detter J.C."/>
            <person name="Han C."/>
            <person name="Larimer F."/>
            <person name="Land M."/>
            <person name="Hauser L."/>
            <person name="Markowitz V."/>
            <person name="Cheng J.F."/>
            <person name="Hugenholtz P."/>
            <person name="Woyke T."/>
            <person name="Wu D."/>
            <person name="Steenblock K."/>
            <person name="Schneider S."/>
            <person name="Pukall R."/>
            <person name="Goeker M."/>
            <person name="Klenk H.P."/>
            <person name="Eisen J.A."/>
        </authorList>
    </citation>
    <scope>NUCLEOTIDE SEQUENCE [LARGE SCALE GENOMIC DNA]</scope>
    <source>
        <strain evidence="9">ATCC 49802 / DSM 20745 / S 6022</strain>
    </source>
</reference>
<feature type="transmembrane region" description="Helical" evidence="7">
    <location>
        <begin position="238"/>
        <end position="260"/>
    </location>
</feature>
<feature type="transmembrane region" description="Helical" evidence="7">
    <location>
        <begin position="140"/>
        <end position="160"/>
    </location>
</feature>
<evidence type="ECO:0000313" key="9">
    <source>
        <dbReference type="Proteomes" id="UP000002027"/>
    </source>
</evidence>
<dbReference type="PANTHER" id="PTHR34856:SF2">
    <property type="entry name" value="PROTEIN NRFD"/>
    <property type="match status" value="1"/>
</dbReference>
<comment type="similarity">
    <text evidence="2">Belongs to the NrfD family.</text>
</comment>
<evidence type="ECO:0000313" key="8">
    <source>
        <dbReference type="EMBL" id="ACZ40790.1"/>
    </source>
</evidence>
<evidence type="ECO:0000256" key="7">
    <source>
        <dbReference type="SAM" id="Phobius"/>
    </source>
</evidence>
<dbReference type="HOGENOM" id="CLU_045348_1_0_0"/>
<feature type="transmembrane region" description="Helical" evidence="7">
    <location>
        <begin position="98"/>
        <end position="119"/>
    </location>
</feature>
<dbReference type="GO" id="GO:0005886">
    <property type="term" value="C:plasma membrane"/>
    <property type="evidence" value="ECO:0007669"/>
    <property type="project" value="UniProtKB-SubCell"/>
</dbReference>
<dbReference type="eggNOG" id="COG3301">
    <property type="taxonomic scope" value="Bacteria"/>
</dbReference>
<evidence type="ECO:0000256" key="1">
    <source>
        <dbReference type="ARBA" id="ARBA00004651"/>
    </source>
</evidence>
<evidence type="ECO:0000256" key="4">
    <source>
        <dbReference type="ARBA" id="ARBA00022692"/>
    </source>
</evidence>
<keyword evidence="5 7" id="KW-1133">Transmembrane helix</keyword>
<dbReference type="InParanoid" id="D1CAE7"/>
<dbReference type="InterPro" id="IPR005614">
    <property type="entry name" value="NrfD-like"/>
</dbReference>
<keyword evidence="4 7" id="KW-0812">Transmembrane</keyword>
<evidence type="ECO:0000256" key="6">
    <source>
        <dbReference type="ARBA" id="ARBA00023136"/>
    </source>
</evidence>
<dbReference type="InterPro" id="IPR052049">
    <property type="entry name" value="Electron_transfer_protein"/>
</dbReference>
<dbReference type="RefSeq" id="WP_012873825.1">
    <property type="nucleotide sequence ID" value="NC_013524.1"/>
</dbReference>
<name>D1CAE7_SPHTD</name>
<dbReference type="Proteomes" id="UP000002027">
    <property type="component" value="Chromosome 2"/>
</dbReference>
<evidence type="ECO:0000256" key="2">
    <source>
        <dbReference type="ARBA" id="ARBA00008929"/>
    </source>
</evidence>
<evidence type="ECO:0000256" key="5">
    <source>
        <dbReference type="ARBA" id="ARBA00022989"/>
    </source>
</evidence>
<keyword evidence="6 7" id="KW-0472">Membrane</keyword>
<sequence>MPDTFFTQAPHWQWWIIFYFFIGGIGGGSYAIAAMLHLFGEPEDRPISRLGYYIALPAIIISGILLTLDLTRPERFWHMLVQSNTWTPAFKYWSPMSVGSWGITFFGLFAFLSTVGALAETRRLPWRGLAALNQGLLGNVINVLGALFGFFVAGYTGVLLSVTNRPLWADTWLLGLLFLVSGFSTAAALLYLAGRRRAHPESLRWLSQMDTWALILELIVLALVVVSVGSVVAREVLFNMWGVLLLVGVVLVGILIPLLLHWRPRLLGPASPVGAAALVLVGGFILRVVMLLSSEAV</sequence>
<comment type="subcellular location">
    <subcellularLocation>
        <location evidence="1">Cell membrane</location>
        <topology evidence="1">Multi-pass membrane protein</topology>
    </subcellularLocation>
</comment>
<keyword evidence="9" id="KW-1185">Reference proteome</keyword>
<dbReference type="KEGG" id="sti:Sthe_3390"/>
<feature type="transmembrane region" description="Helical" evidence="7">
    <location>
        <begin position="272"/>
        <end position="292"/>
    </location>
</feature>
<protein>
    <submittedName>
        <fullName evidence="8">Polysulphide reductase NrfD</fullName>
    </submittedName>
</protein>
<dbReference type="PANTHER" id="PTHR34856">
    <property type="entry name" value="PROTEIN NRFD"/>
    <property type="match status" value="1"/>
</dbReference>
<feature type="transmembrane region" description="Helical" evidence="7">
    <location>
        <begin position="50"/>
        <end position="68"/>
    </location>
</feature>
<feature type="transmembrane region" description="Helical" evidence="7">
    <location>
        <begin position="12"/>
        <end position="38"/>
    </location>
</feature>
<feature type="transmembrane region" description="Helical" evidence="7">
    <location>
        <begin position="172"/>
        <end position="192"/>
    </location>
</feature>
<evidence type="ECO:0000256" key="3">
    <source>
        <dbReference type="ARBA" id="ARBA00022475"/>
    </source>
</evidence>
<proteinExistence type="inferred from homology"/>
<gene>
    <name evidence="8" type="ordered locus">Sthe_3390</name>
</gene>
<dbReference type="Pfam" id="PF03916">
    <property type="entry name" value="NrfD"/>
    <property type="match status" value="1"/>
</dbReference>
<organism evidence="8 9">
    <name type="scientific">Sphaerobacter thermophilus (strain ATCC 49802 / DSM 20745 / KCCM 41009 / NCIMB 13125 / S 6022)</name>
    <dbReference type="NCBI Taxonomy" id="479434"/>
    <lineage>
        <taxon>Bacteria</taxon>
        <taxon>Pseudomonadati</taxon>
        <taxon>Thermomicrobiota</taxon>
        <taxon>Thermomicrobia</taxon>
        <taxon>Sphaerobacterales</taxon>
        <taxon>Sphaerobacterineae</taxon>
        <taxon>Sphaerobacteraceae</taxon>
        <taxon>Sphaerobacter</taxon>
    </lineage>
</organism>
<feature type="transmembrane region" description="Helical" evidence="7">
    <location>
        <begin position="212"/>
        <end position="232"/>
    </location>
</feature>
<accession>D1CAE7</accession>
<dbReference type="OrthoDB" id="112837at2"/>
<dbReference type="EMBL" id="CP001824">
    <property type="protein sequence ID" value="ACZ40790.1"/>
    <property type="molecule type" value="Genomic_DNA"/>
</dbReference>
<dbReference type="STRING" id="479434.Sthe_3390"/>
<dbReference type="Gene3D" id="1.20.1630.10">
    <property type="entry name" value="Formate dehydrogenase/DMSO reductase domain"/>
    <property type="match status" value="1"/>
</dbReference>
<dbReference type="AlphaFoldDB" id="D1CAE7"/>